<protein>
    <submittedName>
        <fullName evidence="1">Uncharacterized protein</fullName>
    </submittedName>
</protein>
<sequence>MPLELRQFPCWLLADATASLKPRTPRLFNLKSLQLKLFVIPVTTPISLLNYTAFLGFILPSSEKMFREGKFREKTPFASASQHDLRKARPQTVHTSNYGTFGRSHGKYMQDPDPQPSKNRSPFLSNLSSQESDFPPENSNSEAATTRRPPGAADRSLPSIKNMSSHILAASSTNNIMGLKYVNKPRAQETSRSHAVPTRMHPEEASRISRGNQASSLNLNNLSGTGSYLFTGYNEAPTQPRHSKPIISSHSDDSLIDGEPLRYFRDEDSEASEDDLAKESSKALELTDTNSSTDSVQLSKLEKENRELQLLLSQSKATVGTLSSELSKAQFHITELNAQLKESTSKQIDLVDKLKTVTLRCIQAERNLQDTTSANSNLTQQLERVEGENERLGDENDRLSSEISLLRRQSSGGWDNPRHRSQIKERADFASAQLEIALNDARSGIMTLLKGVDNVKRVKQILTSIDQFYPEPDSSPCQPLPSNTNSPHSIHPTSP</sequence>
<organism evidence="1 2">
    <name type="scientific">Entomophthora muscae</name>
    <dbReference type="NCBI Taxonomy" id="34485"/>
    <lineage>
        <taxon>Eukaryota</taxon>
        <taxon>Fungi</taxon>
        <taxon>Fungi incertae sedis</taxon>
        <taxon>Zoopagomycota</taxon>
        <taxon>Entomophthoromycotina</taxon>
        <taxon>Entomophthoromycetes</taxon>
        <taxon>Entomophthorales</taxon>
        <taxon>Entomophthoraceae</taxon>
        <taxon>Entomophthora</taxon>
    </lineage>
</organism>
<gene>
    <name evidence="1" type="ORF">DSO57_1018373</name>
</gene>
<keyword evidence="2" id="KW-1185">Reference proteome</keyword>
<accession>A0ACC2T4C4</accession>
<dbReference type="EMBL" id="QTSX02003630">
    <property type="protein sequence ID" value="KAJ9069453.1"/>
    <property type="molecule type" value="Genomic_DNA"/>
</dbReference>
<evidence type="ECO:0000313" key="2">
    <source>
        <dbReference type="Proteomes" id="UP001165960"/>
    </source>
</evidence>
<proteinExistence type="predicted"/>
<name>A0ACC2T4C4_9FUNG</name>
<dbReference type="Proteomes" id="UP001165960">
    <property type="component" value="Unassembled WGS sequence"/>
</dbReference>
<comment type="caution">
    <text evidence="1">The sequence shown here is derived from an EMBL/GenBank/DDBJ whole genome shotgun (WGS) entry which is preliminary data.</text>
</comment>
<reference evidence="1" key="1">
    <citation type="submission" date="2022-04" db="EMBL/GenBank/DDBJ databases">
        <title>Genome of the entomopathogenic fungus Entomophthora muscae.</title>
        <authorList>
            <person name="Elya C."/>
            <person name="Lovett B.R."/>
            <person name="Lee E."/>
            <person name="Macias A.M."/>
            <person name="Hajek A.E."/>
            <person name="De Bivort B.L."/>
            <person name="Kasson M.T."/>
            <person name="De Fine Licht H.H."/>
            <person name="Stajich J.E."/>
        </authorList>
    </citation>
    <scope>NUCLEOTIDE SEQUENCE</scope>
    <source>
        <strain evidence="1">Berkeley</strain>
    </source>
</reference>
<evidence type="ECO:0000313" key="1">
    <source>
        <dbReference type="EMBL" id="KAJ9069453.1"/>
    </source>
</evidence>